<dbReference type="AlphaFoldDB" id="A0A397U3K6"/>
<keyword evidence="4" id="KW-1185">Reference proteome</keyword>
<dbReference type="PANTHER" id="PTHR28159">
    <property type="entry name" value="TRAFFICKING PROTEIN PARTICLE COMPLEX II-SPECIFIC SUBUNIT 65"/>
    <property type="match status" value="1"/>
</dbReference>
<organism evidence="3 4">
    <name type="scientific">Gigaspora rosea</name>
    <dbReference type="NCBI Taxonomy" id="44941"/>
    <lineage>
        <taxon>Eukaryota</taxon>
        <taxon>Fungi</taxon>
        <taxon>Fungi incertae sedis</taxon>
        <taxon>Mucoromycota</taxon>
        <taxon>Glomeromycotina</taxon>
        <taxon>Glomeromycetes</taxon>
        <taxon>Diversisporales</taxon>
        <taxon>Gigasporaceae</taxon>
        <taxon>Gigaspora</taxon>
    </lineage>
</organism>
<dbReference type="OrthoDB" id="538223at2759"/>
<feature type="domain" description="Trafficking protein particle complex II-specific subunit 65 IgD3" evidence="2">
    <location>
        <begin position="545"/>
        <end position="715"/>
    </location>
</feature>
<accession>A0A397U3K6</accession>
<feature type="region of interest" description="Disordered" evidence="1">
    <location>
        <begin position="100"/>
        <end position="120"/>
    </location>
</feature>
<reference evidence="3 4" key="1">
    <citation type="submission" date="2018-06" db="EMBL/GenBank/DDBJ databases">
        <title>Comparative genomics reveals the genomic features of Rhizophagus irregularis, R. cerebriforme, R. diaphanum and Gigaspora rosea, and their symbiotic lifestyle signature.</title>
        <authorList>
            <person name="Morin E."/>
            <person name="San Clemente H."/>
            <person name="Chen E.C.H."/>
            <person name="De La Providencia I."/>
            <person name="Hainaut M."/>
            <person name="Kuo A."/>
            <person name="Kohler A."/>
            <person name="Murat C."/>
            <person name="Tang N."/>
            <person name="Roy S."/>
            <person name="Loubradou J."/>
            <person name="Henrissat B."/>
            <person name="Grigoriev I.V."/>
            <person name="Corradi N."/>
            <person name="Roux C."/>
            <person name="Martin F.M."/>
        </authorList>
    </citation>
    <scope>NUCLEOTIDE SEQUENCE [LARGE SCALE GENOMIC DNA]</scope>
    <source>
        <strain evidence="3 4">DAOM 194757</strain>
    </source>
</reference>
<sequence>MKSREALLNLATLEIIVPNGIINFTEGNINTIFNKKSRSIAFYDEQLRFYFLISLPYDSGISDLVTAKTFFQQLEINVEASMVDASNLSVPAPPAQSIYRYPPGKSGKSRSSSATTSPSMPGTPICTSMYKGFNKASEGTVIYSNTYNLSLDDRDMIVTKRKDCWNCVIPLIAPIVFSHTRVHSPALSLNVSTSLLPLVENISKPVIISPTSDSYAARHFGKMNLLAGLIDDPAFNDSPAIFRIQSARLPGISNEPKRSIYPAVQPVKRSCRKMLNVKSALNVQLRTTNVSPLENTVLVSVVLANNNVEKTGSFVVESIKMNIPHGFVTKYELTHKSEAVDEFPMTLHPVDQATFLYNVTILEKPPLPKTDPPQHCPTPSPNSCVSSRRNSVASIFSNTSFEPPPPPEEDQLRSLSVIIKGSPIFDGEKISSIESEWNCTLDLISLLNHDDSISPNKLNRSNQRSLSLTSKFRSLSSASSISSRSSIYLPTGITTPTVSRNFYSAMVNGYINKQISVIHDNESLYSVNGILSGGRTPMIPNSPTANIENSVVMSFFVNKDIVVGQVFTIQVYIVNKSSHVQNLAIIVPNKKRPNESAVRILSPISLSSKSSKSSKWSSVGHTDILIHGNPPPSQLEPFMEETEFLKKYFDIETPDADIVCLENNVRVGPLSPSSSEYVTLHFIAAKESLHVIELIQVVNTDTGLITNLRNVLEVLVSKDSLSSSKNENKYSDVIMKKQVIVAE</sequence>
<evidence type="ECO:0000313" key="4">
    <source>
        <dbReference type="Proteomes" id="UP000266673"/>
    </source>
</evidence>
<dbReference type="GO" id="GO:0006891">
    <property type="term" value="P:intra-Golgi vesicle-mediated transport"/>
    <property type="evidence" value="ECO:0007669"/>
    <property type="project" value="InterPro"/>
</dbReference>
<dbReference type="EMBL" id="QKWP01002334">
    <property type="protein sequence ID" value="RIB03728.1"/>
    <property type="molecule type" value="Genomic_DNA"/>
</dbReference>
<dbReference type="GO" id="GO:0005802">
    <property type="term" value="C:trans-Golgi network"/>
    <property type="evidence" value="ECO:0007669"/>
    <property type="project" value="TreeGrafter"/>
</dbReference>
<dbReference type="InterPro" id="IPR055420">
    <property type="entry name" value="IgD3_Trs65"/>
</dbReference>
<dbReference type="PANTHER" id="PTHR28159:SF1">
    <property type="entry name" value="TRAFFICKING PROTEIN PARTICLE COMPLEX II-SPECIFIC SUBUNIT 65"/>
    <property type="match status" value="1"/>
</dbReference>
<proteinExistence type="predicted"/>
<evidence type="ECO:0000259" key="2">
    <source>
        <dbReference type="Pfam" id="PF12735"/>
    </source>
</evidence>
<evidence type="ECO:0000313" key="3">
    <source>
        <dbReference type="EMBL" id="RIB03728.1"/>
    </source>
</evidence>
<dbReference type="Pfam" id="PF12735">
    <property type="entry name" value="IgD3_Trs65"/>
    <property type="match status" value="1"/>
</dbReference>
<evidence type="ECO:0000256" key="1">
    <source>
        <dbReference type="SAM" id="MobiDB-lite"/>
    </source>
</evidence>
<protein>
    <submittedName>
        <fullName evidence="3">TRAPP trafficking subunit Trs65-domain-containing protein</fullName>
    </submittedName>
</protein>
<comment type="caution">
    <text evidence="3">The sequence shown here is derived from an EMBL/GenBank/DDBJ whole genome shotgun (WGS) entry which is preliminary data.</text>
</comment>
<name>A0A397U3K6_9GLOM</name>
<dbReference type="Proteomes" id="UP000266673">
    <property type="component" value="Unassembled WGS sequence"/>
</dbReference>
<gene>
    <name evidence="3" type="ORF">C2G38_2149378</name>
</gene>
<feature type="compositionally biased region" description="Low complexity" evidence="1">
    <location>
        <begin position="102"/>
        <end position="120"/>
    </location>
</feature>
<dbReference type="InterPro" id="IPR024662">
    <property type="entry name" value="Trs65"/>
</dbReference>
<dbReference type="GO" id="GO:1990071">
    <property type="term" value="C:TRAPPII protein complex"/>
    <property type="evidence" value="ECO:0007669"/>
    <property type="project" value="InterPro"/>
</dbReference>